<dbReference type="Proteomes" id="UP000078492">
    <property type="component" value="Unassembled WGS sequence"/>
</dbReference>
<dbReference type="AlphaFoldDB" id="A0A151J388"/>
<accession>A0A151J388</accession>
<dbReference type="EMBL" id="KQ980313">
    <property type="protein sequence ID" value="KYN16725.1"/>
    <property type="molecule type" value="Genomic_DNA"/>
</dbReference>
<name>A0A151J388_9HYME</name>
<protein>
    <submittedName>
        <fullName evidence="1">Uncharacterized protein</fullName>
    </submittedName>
</protein>
<keyword evidence="2" id="KW-1185">Reference proteome</keyword>
<sequence length="118" mass="14272">MDLDTEKTREMHNLYKEEECKKGIFTLIITILLQFLRHLSKKIIMSYHVPIGPSSVYDNFYAKDAAKPFWPQKFYLVKRRRSYPPKYRDCRKQHVLYRNNNYICRGSTGCRPDSRRTF</sequence>
<proteinExistence type="predicted"/>
<gene>
    <name evidence="1" type="ORF">ALC57_11043</name>
</gene>
<evidence type="ECO:0000313" key="1">
    <source>
        <dbReference type="EMBL" id="KYN16725.1"/>
    </source>
</evidence>
<organism evidence="1 2">
    <name type="scientific">Trachymyrmex cornetzi</name>
    <dbReference type="NCBI Taxonomy" id="471704"/>
    <lineage>
        <taxon>Eukaryota</taxon>
        <taxon>Metazoa</taxon>
        <taxon>Ecdysozoa</taxon>
        <taxon>Arthropoda</taxon>
        <taxon>Hexapoda</taxon>
        <taxon>Insecta</taxon>
        <taxon>Pterygota</taxon>
        <taxon>Neoptera</taxon>
        <taxon>Endopterygota</taxon>
        <taxon>Hymenoptera</taxon>
        <taxon>Apocrita</taxon>
        <taxon>Aculeata</taxon>
        <taxon>Formicoidea</taxon>
        <taxon>Formicidae</taxon>
        <taxon>Myrmicinae</taxon>
        <taxon>Trachymyrmex</taxon>
    </lineage>
</organism>
<evidence type="ECO:0000313" key="2">
    <source>
        <dbReference type="Proteomes" id="UP000078492"/>
    </source>
</evidence>
<reference evidence="1 2" key="1">
    <citation type="submission" date="2015-09" db="EMBL/GenBank/DDBJ databases">
        <title>Trachymyrmex cornetzi WGS genome.</title>
        <authorList>
            <person name="Nygaard S."/>
            <person name="Hu H."/>
            <person name="Boomsma J."/>
            <person name="Zhang G."/>
        </authorList>
    </citation>
    <scope>NUCLEOTIDE SEQUENCE [LARGE SCALE GENOMIC DNA]</scope>
    <source>
        <strain evidence="1">Tcor2-1</strain>
        <tissue evidence="1">Whole body</tissue>
    </source>
</reference>